<dbReference type="Proteomes" id="UP000653156">
    <property type="component" value="Chromosome"/>
</dbReference>
<dbReference type="AlphaFoldDB" id="A0A892ZLE3"/>
<feature type="region of interest" description="Disordered" evidence="1">
    <location>
        <begin position="1"/>
        <end position="20"/>
    </location>
</feature>
<accession>A0A892ZLE3</accession>
<feature type="transmembrane region" description="Helical" evidence="2">
    <location>
        <begin position="59"/>
        <end position="76"/>
    </location>
</feature>
<evidence type="ECO:0000313" key="3">
    <source>
        <dbReference type="EMBL" id="QRQ82374.1"/>
    </source>
</evidence>
<gene>
    <name evidence="3" type="ORF">JQU52_02900</name>
</gene>
<keyword evidence="2" id="KW-0472">Membrane</keyword>
<organism evidence="3 4">
    <name type="scientific">Paralysiella testudinis</name>
    <dbReference type="NCBI Taxonomy" id="2809020"/>
    <lineage>
        <taxon>Bacteria</taxon>
        <taxon>Pseudomonadati</taxon>
        <taxon>Pseudomonadota</taxon>
        <taxon>Betaproteobacteria</taxon>
        <taxon>Neisseriales</taxon>
        <taxon>Neisseriaceae</taxon>
        <taxon>Paralysiella</taxon>
    </lineage>
</organism>
<proteinExistence type="predicted"/>
<dbReference type="KEGG" id="ptes:JQU52_02900"/>
<evidence type="ECO:0000313" key="4">
    <source>
        <dbReference type="Proteomes" id="UP000653156"/>
    </source>
</evidence>
<keyword evidence="2" id="KW-1133">Transmembrane helix</keyword>
<dbReference type="RefSeq" id="WP_230339658.1">
    <property type="nucleotide sequence ID" value="NZ_CP069798.1"/>
</dbReference>
<name>A0A892ZLE3_9NEIS</name>
<keyword evidence="2" id="KW-0812">Transmembrane</keyword>
<reference evidence="3" key="1">
    <citation type="submission" date="2021-02" db="EMBL/GenBank/DDBJ databases">
        <title>Neisseriaceae sp. 26B isolated from the cloaca of a Common Toad-headed Turtle (Mesoclemmys nasuta).</title>
        <authorList>
            <person name="Spergser J."/>
            <person name="Busse H.-J."/>
        </authorList>
    </citation>
    <scope>NUCLEOTIDE SEQUENCE</scope>
    <source>
        <strain evidence="3">26B</strain>
    </source>
</reference>
<evidence type="ECO:0000256" key="2">
    <source>
        <dbReference type="SAM" id="Phobius"/>
    </source>
</evidence>
<keyword evidence="4" id="KW-1185">Reference proteome</keyword>
<sequence>MQDKTAAQIPQQMGDCSKQPGQIQKNQFKIQIIIINTRPRKIQPYRICREKKCLKRKELLFAFLSAILAVLLTYFYKKDGLARA</sequence>
<dbReference type="EMBL" id="CP069798">
    <property type="protein sequence ID" value="QRQ82374.1"/>
    <property type="molecule type" value="Genomic_DNA"/>
</dbReference>
<protein>
    <submittedName>
        <fullName evidence="3">Uncharacterized protein</fullName>
    </submittedName>
</protein>
<evidence type="ECO:0000256" key="1">
    <source>
        <dbReference type="SAM" id="MobiDB-lite"/>
    </source>
</evidence>